<feature type="compositionally biased region" description="Acidic residues" evidence="1">
    <location>
        <begin position="70"/>
        <end position="79"/>
    </location>
</feature>
<dbReference type="EMBL" id="CAADRP010000779">
    <property type="protein sequence ID" value="VFU32210.1"/>
    <property type="molecule type" value="Genomic_DNA"/>
</dbReference>
<organism evidence="2">
    <name type="scientific">Salix viminalis</name>
    <name type="common">Common osier</name>
    <name type="synonym">Basket willow</name>
    <dbReference type="NCBI Taxonomy" id="40686"/>
    <lineage>
        <taxon>Eukaryota</taxon>
        <taxon>Viridiplantae</taxon>
        <taxon>Streptophyta</taxon>
        <taxon>Embryophyta</taxon>
        <taxon>Tracheophyta</taxon>
        <taxon>Spermatophyta</taxon>
        <taxon>Magnoliopsida</taxon>
        <taxon>eudicotyledons</taxon>
        <taxon>Gunneridae</taxon>
        <taxon>Pentapetalae</taxon>
        <taxon>rosids</taxon>
        <taxon>fabids</taxon>
        <taxon>Malpighiales</taxon>
        <taxon>Salicaceae</taxon>
        <taxon>Saliceae</taxon>
        <taxon>Salix</taxon>
    </lineage>
</organism>
<proteinExistence type="predicted"/>
<feature type="compositionally biased region" description="Low complexity" evidence="1">
    <location>
        <begin position="56"/>
        <end position="67"/>
    </location>
</feature>
<accession>A0A6N2KUD1</accession>
<sequence length="79" mass="8701">MKSLASNSVLQLPNSSLPIQFPHILFFKTKLSFRNRRSLLFRNHNSLELTAFAAASSNPVASSSNPALLAEEDPESTQN</sequence>
<protein>
    <submittedName>
        <fullName evidence="2">Uncharacterized protein</fullName>
    </submittedName>
</protein>
<evidence type="ECO:0000313" key="2">
    <source>
        <dbReference type="EMBL" id="VFU32210.1"/>
    </source>
</evidence>
<feature type="region of interest" description="Disordered" evidence="1">
    <location>
        <begin position="56"/>
        <end position="79"/>
    </location>
</feature>
<name>A0A6N2KUD1_SALVM</name>
<reference evidence="2" key="1">
    <citation type="submission" date="2019-03" db="EMBL/GenBank/DDBJ databases">
        <authorList>
            <person name="Mank J."/>
            <person name="Almeida P."/>
        </authorList>
    </citation>
    <scope>NUCLEOTIDE SEQUENCE</scope>
    <source>
        <strain evidence="2">78183</strain>
    </source>
</reference>
<evidence type="ECO:0000256" key="1">
    <source>
        <dbReference type="SAM" id="MobiDB-lite"/>
    </source>
</evidence>
<dbReference type="AlphaFoldDB" id="A0A6N2KUD1"/>
<gene>
    <name evidence="2" type="ORF">SVIM_LOCUS139917</name>
</gene>